<dbReference type="InterPro" id="IPR036787">
    <property type="entry name" value="T_IF-3_N_sf"/>
</dbReference>
<feature type="domain" description="Translation initiation factor 3 N-terminal" evidence="6">
    <location>
        <begin position="89"/>
        <end position="154"/>
    </location>
</feature>
<feature type="compositionally biased region" description="Basic and acidic residues" evidence="5">
    <location>
        <begin position="356"/>
        <end position="367"/>
    </location>
</feature>
<keyword evidence="8" id="KW-1185">Reference proteome</keyword>
<dbReference type="GO" id="GO:0043022">
    <property type="term" value="F:ribosome binding"/>
    <property type="evidence" value="ECO:0000318"/>
    <property type="project" value="GO_Central"/>
</dbReference>
<evidence type="ECO:0000256" key="2">
    <source>
        <dbReference type="ARBA" id="ARBA00022540"/>
    </source>
</evidence>
<evidence type="ECO:0000259" key="6">
    <source>
        <dbReference type="Pfam" id="PF05198"/>
    </source>
</evidence>
<dbReference type="NCBIfam" id="TIGR00168">
    <property type="entry name" value="infC"/>
    <property type="match status" value="1"/>
</dbReference>
<feature type="compositionally biased region" description="Polar residues" evidence="5">
    <location>
        <begin position="435"/>
        <end position="449"/>
    </location>
</feature>
<keyword evidence="2" id="KW-0396">Initiation factor</keyword>
<sequence>MAWILYRSKLKLLSHQFQRCYVQTPYASLLNYTAKSSKSCSSEHPIWDNCKRPICKRPTDFFNNVRFFAAPVQVKAKKEEKDTSGPRLNDNIEAQFVRLVDDEGHSVVSLHEALEQARKLKLDLVEVNRHADPPVCKIMDFHKEQYKRHLKEKDRAKSKSEMTLKTGDCKEIRFSEKTEQKDLKMKADTVLRLIQRGYRVKCMVLCSSKKGSGRKGSGDEDLTEEEIAERKRQEEEEEKELKALLSRLTALIEDEFVVETGPRVEKRQAFLIVRHAKFGPLKKGSAKKSKDAETVAIAEPTATHSSIHCREEINSPSEADSSRRNLNIPHLSHPSPVDDSKQADRLPLSTQPSLETENRYRRSEAGERFPPTTSRDSRGPAQTGSFRAGPGFSHLDGHTRPGINVPSSRREGNPTRTDSSAFGNIKLPRADDTRTQSSNYGIFSSSNAATPRKQGVTAEVSNNKEGIPYHSSKDQNTGGFAADPRFSTSKPDGDRWPGNDGSGQGRWGIFSRDGSNINPNRIPK</sequence>
<name>A0A2C9WKM3_MANES</name>
<evidence type="ECO:0000256" key="5">
    <source>
        <dbReference type="SAM" id="MobiDB-lite"/>
    </source>
</evidence>
<reference evidence="8" key="1">
    <citation type="journal article" date="2016" name="Nat. Biotechnol.">
        <title>Sequencing wild and cultivated cassava and related species reveals extensive interspecific hybridization and genetic diversity.</title>
        <authorList>
            <person name="Bredeson J.V."/>
            <person name="Lyons J.B."/>
            <person name="Prochnik S.E."/>
            <person name="Wu G.A."/>
            <person name="Ha C.M."/>
            <person name="Edsinger-Gonzales E."/>
            <person name="Grimwood J."/>
            <person name="Schmutz J."/>
            <person name="Rabbi I.Y."/>
            <person name="Egesi C."/>
            <person name="Nauluvula P."/>
            <person name="Lebot V."/>
            <person name="Ndunguru J."/>
            <person name="Mkamilo G."/>
            <person name="Bart R.S."/>
            <person name="Setter T.L."/>
            <person name="Gleadow R.M."/>
            <person name="Kulakow P."/>
            <person name="Ferguson M.E."/>
            <person name="Rounsley S."/>
            <person name="Rokhsar D.S."/>
        </authorList>
    </citation>
    <scope>NUCLEOTIDE SEQUENCE [LARGE SCALE GENOMIC DNA]</scope>
    <source>
        <strain evidence="8">cv. AM560-2</strain>
    </source>
</reference>
<dbReference type="Gramene" id="Manes.01G140900.2.v8.1">
    <property type="protein sequence ID" value="Manes.01G140900.2.v8.1.CDS"/>
    <property type="gene ID" value="Manes.01G140900.v8.1"/>
</dbReference>
<dbReference type="GO" id="GO:0032790">
    <property type="term" value="P:ribosome disassembly"/>
    <property type="evidence" value="ECO:0000318"/>
    <property type="project" value="GO_Central"/>
</dbReference>
<gene>
    <name evidence="7" type="ORF">MANES_01G140900v8</name>
</gene>
<feature type="region of interest" description="Disordered" evidence="5">
    <location>
        <begin position="209"/>
        <end position="237"/>
    </location>
</feature>
<comment type="similarity">
    <text evidence="1">Belongs to the IF-3 family.</text>
</comment>
<dbReference type="InterPro" id="IPR001288">
    <property type="entry name" value="Translation_initiation_fac_3"/>
</dbReference>
<evidence type="ECO:0000313" key="7">
    <source>
        <dbReference type="EMBL" id="OAY60811.1"/>
    </source>
</evidence>
<accession>A0A2C9WKM3</accession>
<comment type="caution">
    <text evidence="7">The sequence shown here is derived from an EMBL/GenBank/DDBJ whole genome shotgun (WGS) entry which is preliminary data.</text>
</comment>
<dbReference type="STRING" id="3983.A0A2C9WKM3"/>
<dbReference type="SUPFAM" id="SSF54364">
    <property type="entry name" value="Translation initiation factor IF3, N-terminal domain"/>
    <property type="match status" value="1"/>
</dbReference>
<evidence type="ECO:0000256" key="1">
    <source>
        <dbReference type="ARBA" id="ARBA00005439"/>
    </source>
</evidence>
<dbReference type="EMBL" id="CM004387">
    <property type="protein sequence ID" value="OAY60811.1"/>
    <property type="molecule type" value="Genomic_DNA"/>
</dbReference>
<keyword evidence="4" id="KW-0175">Coiled coil</keyword>
<dbReference type="Gramene" id="Manes.01G140900.1.v8.1">
    <property type="protein sequence ID" value="Manes.01G140900.1.v8.1.CDS"/>
    <property type="gene ID" value="Manes.01G140900.v8.1"/>
</dbReference>
<dbReference type="PANTHER" id="PTHR10938">
    <property type="entry name" value="TRANSLATION INITIATION FACTOR IF-3"/>
    <property type="match status" value="1"/>
</dbReference>
<dbReference type="SUPFAM" id="SSF55200">
    <property type="entry name" value="Translation initiation factor IF3, C-terminal domain"/>
    <property type="match status" value="1"/>
</dbReference>
<evidence type="ECO:0000313" key="8">
    <source>
        <dbReference type="Proteomes" id="UP000091857"/>
    </source>
</evidence>
<dbReference type="Gene3D" id="3.10.20.80">
    <property type="entry name" value="Translation initiation factor 3 (IF-3), N-terminal domain"/>
    <property type="match status" value="1"/>
</dbReference>
<dbReference type="InterPro" id="IPR036788">
    <property type="entry name" value="T_IF-3_C_sf"/>
</dbReference>
<dbReference type="OrthoDB" id="21573at2759"/>
<keyword evidence="3" id="KW-0648">Protein biosynthesis</keyword>
<dbReference type="PANTHER" id="PTHR10938:SF4">
    <property type="entry name" value="TRANSLATION INITIATION FACTOR IF3-1, MITOCHONDRIAL"/>
    <property type="match status" value="1"/>
</dbReference>
<dbReference type="Gene3D" id="3.30.110.10">
    <property type="entry name" value="Translation initiation factor 3 (IF-3), C-terminal domain"/>
    <property type="match status" value="1"/>
</dbReference>
<feature type="compositionally biased region" description="Polar residues" evidence="5">
    <location>
        <begin position="513"/>
        <end position="524"/>
    </location>
</feature>
<dbReference type="InterPro" id="IPR019814">
    <property type="entry name" value="Translation_initiation_fac_3_N"/>
</dbReference>
<evidence type="ECO:0000256" key="4">
    <source>
        <dbReference type="SAM" id="Coils"/>
    </source>
</evidence>
<dbReference type="AlphaFoldDB" id="A0A2C9WKM3"/>
<proteinExistence type="inferred from homology"/>
<feature type="region of interest" description="Disordered" evidence="5">
    <location>
        <begin position="282"/>
        <end position="524"/>
    </location>
</feature>
<dbReference type="Pfam" id="PF05198">
    <property type="entry name" value="IF3_N"/>
    <property type="match status" value="1"/>
</dbReference>
<dbReference type="Proteomes" id="UP000091857">
    <property type="component" value="Chromosome 1"/>
</dbReference>
<feature type="compositionally biased region" description="Basic and acidic residues" evidence="5">
    <location>
        <begin position="228"/>
        <end position="237"/>
    </location>
</feature>
<dbReference type="FunFam" id="3.10.20.80:FF:000005">
    <property type="entry name" value="Predicted protein"/>
    <property type="match status" value="1"/>
</dbReference>
<evidence type="ECO:0000256" key="3">
    <source>
        <dbReference type="ARBA" id="ARBA00022917"/>
    </source>
</evidence>
<protein>
    <recommendedName>
        <fullName evidence="6">Translation initiation factor 3 N-terminal domain-containing protein</fullName>
    </recommendedName>
</protein>
<feature type="coiled-coil region" evidence="4">
    <location>
        <begin position="110"/>
        <end position="159"/>
    </location>
</feature>
<organism evidence="7 8">
    <name type="scientific">Manihot esculenta</name>
    <name type="common">Cassava</name>
    <name type="synonym">Jatropha manihot</name>
    <dbReference type="NCBI Taxonomy" id="3983"/>
    <lineage>
        <taxon>Eukaryota</taxon>
        <taxon>Viridiplantae</taxon>
        <taxon>Streptophyta</taxon>
        <taxon>Embryophyta</taxon>
        <taxon>Tracheophyta</taxon>
        <taxon>Spermatophyta</taxon>
        <taxon>Magnoliopsida</taxon>
        <taxon>eudicotyledons</taxon>
        <taxon>Gunneridae</taxon>
        <taxon>Pentapetalae</taxon>
        <taxon>rosids</taxon>
        <taxon>fabids</taxon>
        <taxon>Malpighiales</taxon>
        <taxon>Euphorbiaceae</taxon>
        <taxon>Crotonoideae</taxon>
        <taxon>Manihoteae</taxon>
        <taxon>Manihot</taxon>
    </lineage>
</organism>
<dbReference type="GO" id="GO:0003743">
    <property type="term" value="F:translation initiation factor activity"/>
    <property type="evidence" value="ECO:0000318"/>
    <property type="project" value="GO_Central"/>
</dbReference>